<evidence type="ECO:0000313" key="2">
    <source>
        <dbReference type="EMBL" id="PVH34435.1"/>
    </source>
</evidence>
<accession>A0A2T8I9U2</accession>
<name>A0A2T8I9U2_9POAL</name>
<organism evidence="2">
    <name type="scientific">Panicum hallii</name>
    <dbReference type="NCBI Taxonomy" id="206008"/>
    <lineage>
        <taxon>Eukaryota</taxon>
        <taxon>Viridiplantae</taxon>
        <taxon>Streptophyta</taxon>
        <taxon>Embryophyta</taxon>
        <taxon>Tracheophyta</taxon>
        <taxon>Spermatophyta</taxon>
        <taxon>Magnoliopsida</taxon>
        <taxon>Liliopsida</taxon>
        <taxon>Poales</taxon>
        <taxon>Poaceae</taxon>
        <taxon>PACMAD clade</taxon>
        <taxon>Panicoideae</taxon>
        <taxon>Panicodae</taxon>
        <taxon>Paniceae</taxon>
        <taxon>Panicinae</taxon>
        <taxon>Panicum</taxon>
        <taxon>Panicum sect. Panicum</taxon>
    </lineage>
</organism>
<proteinExistence type="predicted"/>
<feature type="region of interest" description="Disordered" evidence="1">
    <location>
        <begin position="63"/>
        <end position="83"/>
    </location>
</feature>
<evidence type="ECO:0000256" key="1">
    <source>
        <dbReference type="SAM" id="MobiDB-lite"/>
    </source>
</evidence>
<dbReference type="Gramene" id="PVH34435">
    <property type="protein sequence ID" value="PVH34435"/>
    <property type="gene ID" value="PAHAL_8G217800"/>
</dbReference>
<reference evidence="2" key="1">
    <citation type="submission" date="2018-04" db="EMBL/GenBank/DDBJ databases">
        <title>WGS assembly of Panicum hallii.</title>
        <authorList>
            <person name="Lovell J."/>
            <person name="Jenkins J."/>
            <person name="Lowry D."/>
            <person name="Mamidi S."/>
            <person name="Sreedasyam A."/>
            <person name="Weng X."/>
            <person name="Barry K."/>
            <person name="Bonette J."/>
            <person name="Campitelli B."/>
            <person name="Daum C."/>
            <person name="Gordon S."/>
            <person name="Gould B."/>
            <person name="Lipzen A."/>
            <person name="Macqueen A."/>
            <person name="Palacio-Mejia J."/>
            <person name="Plott C."/>
            <person name="Shakirov E."/>
            <person name="Shu S."/>
            <person name="Yoshinaga Y."/>
            <person name="Zane M."/>
            <person name="Rokhsar D."/>
            <person name="Grimwood J."/>
            <person name="Schmutz J."/>
            <person name="Juenger T."/>
        </authorList>
    </citation>
    <scope>NUCLEOTIDE SEQUENCE [LARGE SCALE GENOMIC DNA]</scope>
    <source>
        <strain evidence="2">FIL2</strain>
    </source>
</reference>
<dbReference type="Proteomes" id="UP000243499">
    <property type="component" value="Chromosome 8"/>
</dbReference>
<protein>
    <submittedName>
        <fullName evidence="2">Uncharacterized protein</fullName>
    </submittedName>
</protein>
<gene>
    <name evidence="2" type="ORF">PAHAL_8G217800</name>
</gene>
<sequence length="232" mass="25518">MDKQSCEVLRSSDNQTIWRSEDFRNNSSISQRLKILPSHAQQFFATCCGLTRGFFESPRAHARHSRSLSRGEEREGEPNQIGGPCLSALSSAAAASLCLPAPPAAASSLSFSRCGPSLTPRRCSAAPRQVLPPLPLSRSRHPCRTLPTATKLRGKILTAEVERLRADKQHATRRPRGPHQLRGDGRMMDPQTCSPPAFKADTPSSCFLQALLSSPSSHRVPHLQQPWPVHEF</sequence>
<dbReference type="EMBL" id="CM008053">
    <property type="protein sequence ID" value="PVH34435.1"/>
    <property type="molecule type" value="Genomic_DNA"/>
</dbReference>
<feature type="region of interest" description="Disordered" evidence="1">
    <location>
        <begin position="168"/>
        <end position="189"/>
    </location>
</feature>
<dbReference type="AlphaFoldDB" id="A0A2T8I9U2"/>